<dbReference type="AlphaFoldDB" id="A0A9D4M9P8"/>
<name>A0A9D4M9P8_DREPO</name>
<accession>A0A9D4M9P8</accession>
<sequence>MLDTGTSVTVHHAMHWYHSHSPSCYTLVPLSQSNMLRTGTIVTVQQDTHWYNSHSPTCYTLAP</sequence>
<proteinExistence type="predicted"/>
<dbReference type="EMBL" id="JAIWYP010000002">
    <property type="protein sequence ID" value="KAH3872290.1"/>
    <property type="molecule type" value="Genomic_DNA"/>
</dbReference>
<gene>
    <name evidence="1" type="ORF">DPMN_035505</name>
</gene>
<keyword evidence="2" id="KW-1185">Reference proteome</keyword>
<comment type="caution">
    <text evidence="1">The sequence shown here is derived from an EMBL/GenBank/DDBJ whole genome shotgun (WGS) entry which is preliminary data.</text>
</comment>
<dbReference type="Proteomes" id="UP000828390">
    <property type="component" value="Unassembled WGS sequence"/>
</dbReference>
<reference evidence="1" key="1">
    <citation type="journal article" date="2019" name="bioRxiv">
        <title>The Genome of the Zebra Mussel, Dreissena polymorpha: A Resource for Invasive Species Research.</title>
        <authorList>
            <person name="McCartney M.A."/>
            <person name="Auch B."/>
            <person name="Kono T."/>
            <person name="Mallez S."/>
            <person name="Zhang Y."/>
            <person name="Obille A."/>
            <person name="Becker A."/>
            <person name="Abrahante J.E."/>
            <person name="Garbe J."/>
            <person name="Badalamenti J.P."/>
            <person name="Herman A."/>
            <person name="Mangelson H."/>
            <person name="Liachko I."/>
            <person name="Sullivan S."/>
            <person name="Sone E.D."/>
            <person name="Koren S."/>
            <person name="Silverstein K.A.T."/>
            <person name="Beckman K.B."/>
            <person name="Gohl D.M."/>
        </authorList>
    </citation>
    <scope>NUCLEOTIDE SEQUENCE</scope>
    <source>
        <strain evidence="1">Duluth1</strain>
        <tissue evidence="1">Whole animal</tissue>
    </source>
</reference>
<evidence type="ECO:0000313" key="1">
    <source>
        <dbReference type="EMBL" id="KAH3872290.1"/>
    </source>
</evidence>
<reference evidence="1" key="2">
    <citation type="submission" date="2020-11" db="EMBL/GenBank/DDBJ databases">
        <authorList>
            <person name="McCartney M.A."/>
            <person name="Auch B."/>
            <person name="Kono T."/>
            <person name="Mallez S."/>
            <person name="Becker A."/>
            <person name="Gohl D.M."/>
            <person name="Silverstein K.A.T."/>
            <person name="Koren S."/>
            <person name="Bechman K.B."/>
            <person name="Herman A."/>
            <person name="Abrahante J.E."/>
            <person name="Garbe J."/>
        </authorList>
    </citation>
    <scope>NUCLEOTIDE SEQUENCE</scope>
    <source>
        <strain evidence="1">Duluth1</strain>
        <tissue evidence="1">Whole animal</tissue>
    </source>
</reference>
<evidence type="ECO:0000313" key="2">
    <source>
        <dbReference type="Proteomes" id="UP000828390"/>
    </source>
</evidence>
<organism evidence="1 2">
    <name type="scientific">Dreissena polymorpha</name>
    <name type="common">Zebra mussel</name>
    <name type="synonym">Mytilus polymorpha</name>
    <dbReference type="NCBI Taxonomy" id="45954"/>
    <lineage>
        <taxon>Eukaryota</taxon>
        <taxon>Metazoa</taxon>
        <taxon>Spiralia</taxon>
        <taxon>Lophotrochozoa</taxon>
        <taxon>Mollusca</taxon>
        <taxon>Bivalvia</taxon>
        <taxon>Autobranchia</taxon>
        <taxon>Heteroconchia</taxon>
        <taxon>Euheterodonta</taxon>
        <taxon>Imparidentia</taxon>
        <taxon>Neoheterodontei</taxon>
        <taxon>Myida</taxon>
        <taxon>Dreissenoidea</taxon>
        <taxon>Dreissenidae</taxon>
        <taxon>Dreissena</taxon>
    </lineage>
</organism>
<protein>
    <submittedName>
        <fullName evidence="1">Uncharacterized protein</fullName>
    </submittedName>
</protein>